<organism evidence="3 4">
    <name type="scientific">Arachis duranensis</name>
    <name type="common">Wild peanut</name>
    <dbReference type="NCBI Taxonomy" id="130453"/>
    <lineage>
        <taxon>Eukaryota</taxon>
        <taxon>Viridiplantae</taxon>
        <taxon>Streptophyta</taxon>
        <taxon>Embryophyta</taxon>
        <taxon>Tracheophyta</taxon>
        <taxon>Spermatophyta</taxon>
        <taxon>Magnoliopsida</taxon>
        <taxon>eudicotyledons</taxon>
        <taxon>Gunneridae</taxon>
        <taxon>Pentapetalae</taxon>
        <taxon>rosids</taxon>
        <taxon>fabids</taxon>
        <taxon>Fabales</taxon>
        <taxon>Fabaceae</taxon>
        <taxon>Papilionoideae</taxon>
        <taxon>50 kb inversion clade</taxon>
        <taxon>dalbergioids sensu lato</taxon>
        <taxon>Dalbergieae</taxon>
        <taxon>Pterocarpus clade</taxon>
        <taxon>Arachis</taxon>
    </lineage>
</organism>
<reference evidence="4" key="2">
    <citation type="submission" date="2025-08" db="UniProtKB">
        <authorList>
            <consortium name="RefSeq"/>
        </authorList>
    </citation>
    <scope>IDENTIFICATION</scope>
    <source>
        <tissue evidence="4">Whole plant</tissue>
    </source>
</reference>
<dbReference type="PANTHER" id="PTHR31973:SF187">
    <property type="entry name" value="MUTATOR TRANSPOSASE MUDRA PROTEIN"/>
    <property type="match status" value="1"/>
</dbReference>
<protein>
    <submittedName>
        <fullName evidence="4">Uncharacterized protein LOC107486011</fullName>
    </submittedName>
</protein>
<dbReference type="InterPro" id="IPR018289">
    <property type="entry name" value="MULE_transposase_dom"/>
</dbReference>
<evidence type="ECO:0000313" key="4">
    <source>
        <dbReference type="RefSeq" id="XP_015962038.1"/>
    </source>
</evidence>
<dbReference type="RefSeq" id="XP_015962038.1">
    <property type="nucleotide sequence ID" value="XM_016106552.1"/>
</dbReference>
<evidence type="ECO:0000313" key="3">
    <source>
        <dbReference type="Proteomes" id="UP000515211"/>
    </source>
</evidence>
<keyword evidence="3" id="KW-1185">Reference proteome</keyword>
<proteinExistence type="predicted"/>
<evidence type="ECO:0000256" key="1">
    <source>
        <dbReference type="PROSITE-ProRule" id="PRU00325"/>
    </source>
</evidence>
<evidence type="ECO:0000259" key="2">
    <source>
        <dbReference type="PROSITE" id="PS50966"/>
    </source>
</evidence>
<gene>
    <name evidence="4" type="primary">LOC107486011</name>
</gene>
<keyword evidence="1" id="KW-0479">Metal-binding</keyword>
<dbReference type="Pfam" id="PF10551">
    <property type="entry name" value="MULE"/>
    <property type="match status" value="1"/>
</dbReference>
<feature type="domain" description="SWIM-type" evidence="2">
    <location>
        <begin position="251"/>
        <end position="283"/>
    </location>
</feature>
<dbReference type="InterPro" id="IPR007527">
    <property type="entry name" value="Znf_SWIM"/>
</dbReference>
<sequence length="362" mass="41151">MSRKLIFIGFFGHSYCVSRPSSIVSHWLVSTTPTCTANTGGTLLVAIAQDSNSNIILVAFALVEDENTNSWSFFLSHLRQHVTPQSSILVISDRHNGIKVALEASNESWLPPNAYQAFCIQHVAVNFALSFEGKDAQRFLVNVAYAKTEVEFDYWFDILRSKDPTMGVRNLPVCSLVKSTYRRLVELFVRKGREAKAQLGTRHQFSQHLMMAIQTNLKASRCFTMTLYNRDNSEFTVAETTPLGSFSLGSYRVSLRDQTCDCRYFQALHYPCRLCLSVLFIITSGLGTYVHEVYHLNSVFNVYRIGFTPPIPERFWPPYNGSIVIPDPAKRRAFEGRSKTTRIQNTMDKPDPNRPKIYGLCR</sequence>
<dbReference type="GO" id="GO:0008270">
    <property type="term" value="F:zinc ion binding"/>
    <property type="evidence" value="ECO:0007669"/>
    <property type="project" value="UniProtKB-KW"/>
</dbReference>
<dbReference type="PANTHER" id="PTHR31973">
    <property type="entry name" value="POLYPROTEIN, PUTATIVE-RELATED"/>
    <property type="match status" value="1"/>
</dbReference>
<dbReference type="KEGG" id="adu:107486011"/>
<dbReference type="GeneID" id="107486011"/>
<dbReference type="Pfam" id="PF04434">
    <property type="entry name" value="SWIM"/>
    <property type="match status" value="1"/>
</dbReference>
<name>A0A6P4D7C3_ARADU</name>
<dbReference type="Proteomes" id="UP000515211">
    <property type="component" value="Chromosome 4"/>
</dbReference>
<keyword evidence="1" id="KW-0862">Zinc</keyword>
<dbReference type="PROSITE" id="PS50966">
    <property type="entry name" value="ZF_SWIM"/>
    <property type="match status" value="1"/>
</dbReference>
<dbReference type="AlphaFoldDB" id="A0A6P4D7C3"/>
<keyword evidence="1" id="KW-0863">Zinc-finger</keyword>
<accession>A0A6P4D7C3</accession>
<reference evidence="3" key="1">
    <citation type="journal article" date="2016" name="Nat. Genet.">
        <title>The genome sequences of Arachis duranensis and Arachis ipaensis, the diploid ancestors of cultivated peanut.</title>
        <authorList>
            <person name="Bertioli D.J."/>
            <person name="Cannon S.B."/>
            <person name="Froenicke L."/>
            <person name="Huang G."/>
            <person name="Farmer A.D."/>
            <person name="Cannon E.K."/>
            <person name="Liu X."/>
            <person name="Gao D."/>
            <person name="Clevenger J."/>
            <person name="Dash S."/>
            <person name="Ren L."/>
            <person name="Moretzsohn M.C."/>
            <person name="Shirasawa K."/>
            <person name="Huang W."/>
            <person name="Vidigal B."/>
            <person name="Abernathy B."/>
            <person name="Chu Y."/>
            <person name="Niederhuth C.E."/>
            <person name="Umale P."/>
            <person name="Araujo A.C."/>
            <person name="Kozik A."/>
            <person name="Kim K.D."/>
            <person name="Burow M.D."/>
            <person name="Varshney R.K."/>
            <person name="Wang X."/>
            <person name="Zhang X."/>
            <person name="Barkley N."/>
            <person name="Guimaraes P.M."/>
            <person name="Isobe S."/>
            <person name="Guo B."/>
            <person name="Liao B."/>
            <person name="Stalker H.T."/>
            <person name="Schmitz R.J."/>
            <person name="Scheffler B.E."/>
            <person name="Leal-Bertioli S.C."/>
            <person name="Xun X."/>
            <person name="Jackson S.A."/>
            <person name="Michelmore R."/>
            <person name="Ozias-Akins P."/>
        </authorList>
    </citation>
    <scope>NUCLEOTIDE SEQUENCE [LARGE SCALE GENOMIC DNA]</scope>
    <source>
        <strain evidence="3">cv. V14167</strain>
    </source>
</reference>